<accession>A0A550BRT1</accession>
<evidence type="ECO:0000313" key="3">
    <source>
        <dbReference type="Proteomes" id="UP000320762"/>
    </source>
</evidence>
<comment type="caution">
    <text evidence="1">The sequence shown here is derived from an EMBL/GenBank/DDBJ whole genome shotgun (WGS) entry which is preliminary data.</text>
</comment>
<reference evidence="1 3" key="1">
    <citation type="journal article" date="2019" name="New Phytol.">
        <title>Comparative genomics reveals unique wood-decay strategies and fruiting body development in the Schizophyllaceae.</title>
        <authorList>
            <person name="Almasi E."/>
            <person name="Sahu N."/>
            <person name="Krizsan K."/>
            <person name="Balint B."/>
            <person name="Kovacs G.M."/>
            <person name="Kiss B."/>
            <person name="Cseklye J."/>
            <person name="Drula E."/>
            <person name="Henrissat B."/>
            <person name="Nagy I."/>
            <person name="Chovatia M."/>
            <person name="Adam C."/>
            <person name="LaButti K."/>
            <person name="Lipzen A."/>
            <person name="Riley R."/>
            <person name="Grigoriev I.V."/>
            <person name="Nagy L.G."/>
        </authorList>
    </citation>
    <scope>NUCLEOTIDE SEQUENCE [LARGE SCALE GENOMIC DNA]</scope>
    <source>
        <strain evidence="1 3">NL-1724</strain>
    </source>
</reference>
<gene>
    <name evidence="2" type="ORF">BD626DRAFT_502040</name>
    <name evidence="1" type="ORF">BD626DRAFT_530259</name>
</gene>
<evidence type="ECO:0000313" key="1">
    <source>
        <dbReference type="EMBL" id="TRM55247.1"/>
    </source>
</evidence>
<name>A0A550BRT1_9AGAR</name>
<protein>
    <submittedName>
        <fullName evidence="1">Uncharacterized protein</fullName>
    </submittedName>
</protein>
<organism evidence="1 3">
    <name type="scientific">Schizophyllum amplum</name>
    <dbReference type="NCBI Taxonomy" id="97359"/>
    <lineage>
        <taxon>Eukaryota</taxon>
        <taxon>Fungi</taxon>
        <taxon>Dikarya</taxon>
        <taxon>Basidiomycota</taxon>
        <taxon>Agaricomycotina</taxon>
        <taxon>Agaricomycetes</taxon>
        <taxon>Agaricomycetidae</taxon>
        <taxon>Agaricales</taxon>
        <taxon>Schizophyllaceae</taxon>
        <taxon>Schizophyllum</taxon>
    </lineage>
</organism>
<dbReference type="EMBL" id="VDMD01000216">
    <property type="protein sequence ID" value="TRM55247.1"/>
    <property type="molecule type" value="Genomic_DNA"/>
</dbReference>
<reference evidence="1" key="2">
    <citation type="submission" date="2019-06" db="EMBL/GenBank/DDBJ databases">
        <authorList>
            <consortium name="DOE Joint Genome Institute"/>
            <person name="Ahrendt S.R."/>
            <person name="Cantor M.N."/>
            <person name="Hua S.X."/>
        </authorList>
    </citation>
    <scope>NUCLEOTIDE SEQUENCE</scope>
    <source>
        <strain evidence="1">NL-1724</strain>
    </source>
</reference>
<evidence type="ECO:0000313" key="2">
    <source>
        <dbReference type="EMBL" id="TRM61286.1"/>
    </source>
</evidence>
<keyword evidence="3" id="KW-1185">Reference proteome</keyword>
<dbReference type="Proteomes" id="UP000320762">
    <property type="component" value="Unassembled WGS sequence"/>
</dbReference>
<proteinExistence type="predicted"/>
<sequence length="77" mass="8395">MPGYVVQLADSRALSRIALKSSPRVSTTSLRAEVVAAAVGELSEATRTHARPPQVCTAIKMASSIRLTRFLYSKRTY</sequence>
<dbReference type="AlphaFoldDB" id="A0A550BRT1"/>
<dbReference type="EMBL" id="VDMD01000017">
    <property type="protein sequence ID" value="TRM61286.1"/>
    <property type="molecule type" value="Genomic_DNA"/>
</dbReference>